<evidence type="ECO:0000313" key="3">
    <source>
        <dbReference type="Proteomes" id="UP000250235"/>
    </source>
</evidence>
<feature type="compositionally biased region" description="Low complexity" evidence="1">
    <location>
        <begin position="253"/>
        <end position="270"/>
    </location>
</feature>
<dbReference type="AlphaFoldDB" id="A0A2Z7BQV4"/>
<keyword evidence="3" id="KW-1185">Reference proteome</keyword>
<organism evidence="2 3">
    <name type="scientific">Dorcoceras hygrometricum</name>
    <dbReference type="NCBI Taxonomy" id="472368"/>
    <lineage>
        <taxon>Eukaryota</taxon>
        <taxon>Viridiplantae</taxon>
        <taxon>Streptophyta</taxon>
        <taxon>Embryophyta</taxon>
        <taxon>Tracheophyta</taxon>
        <taxon>Spermatophyta</taxon>
        <taxon>Magnoliopsida</taxon>
        <taxon>eudicotyledons</taxon>
        <taxon>Gunneridae</taxon>
        <taxon>Pentapetalae</taxon>
        <taxon>asterids</taxon>
        <taxon>lamiids</taxon>
        <taxon>Lamiales</taxon>
        <taxon>Gesneriaceae</taxon>
        <taxon>Didymocarpoideae</taxon>
        <taxon>Trichosporeae</taxon>
        <taxon>Loxocarpinae</taxon>
        <taxon>Dorcoceras</taxon>
    </lineage>
</organism>
<evidence type="ECO:0000256" key="1">
    <source>
        <dbReference type="SAM" id="MobiDB-lite"/>
    </source>
</evidence>
<dbReference type="Proteomes" id="UP000250235">
    <property type="component" value="Unassembled WGS sequence"/>
</dbReference>
<evidence type="ECO:0000313" key="2">
    <source>
        <dbReference type="EMBL" id="KZV36008.1"/>
    </source>
</evidence>
<reference evidence="2 3" key="1">
    <citation type="journal article" date="2015" name="Proc. Natl. Acad. Sci. U.S.A.">
        <title>The resurrection genome of Boea hygrometrica: A blueprint for survival of dehydration.</title>
        <authorList>
            <person name="Xiao L."/>
            <person name="Yang G."/>
            <person name="Zhang L."/>
            <person name="Yang X."/>
            <person name="Zhao S."/>
            <person name="Ji Z."/>
            <person name="Zhou Q."/>
            <person name="Hu M."/>
            <person name="Wang Y."/>
            <person name="Chen M."/>
            <person name="Xu Y."/>
            <person name="Jin H."/>
            <person name="Xiao X."/>
            <person name="Hu G."/>
            <person name="Bao F."/>
            <person name="Hu Y."/>
            <person name="Wan P."/>
            <person name="Li L."/>
            <person name="Deng X."/>
            <person name="Kuang T."/>
            <person name="Xiang C."/>
            <person name="Zhu J.K."/>
            <person name="Oliver M.J."/>
            <person name="He Y."/>
        </authorList>
    </citation>
    <scope>NUCLEOTIDE SEQUENCE [LARGE SCALE GENOMIC DNA]</scope>
    <source>
        <strain evidence="3">cv. XS01</strain>
    </source>
</reference>
<sequence>MTWIQLLGRFLRTTADITVGDIERLIETEGEYSQGTETEVVATTDEESMSIEDHMAQIPDNMFLPSVKAADITQIKYGQGIEIREVDFYKASLPQIDDSDKGKESLVEDSIQRHPAREFFSLICADIDFLVQLREQVIEDVVKFVNSLSFRRQVQEHKLEWTWPSNSLLFEGNNIVRSYFIRRNHRTIFSKSVHDRWAEPEGQVLPEDESSSSDVSIVYRSPSLDAEPSVQTSPVVDIISVPTDSVRLTPRNSDISLPSPHQSSSSASSMHFSDEILQDDDTAVKQILEYSSAAAVDQTSLPVAPTTYAAESFTELRASISWILINHEKASRRLGDYQSEILFKIDHLEKTFVDALTQQDLAFRC</sequence>
<gene>
    <name evidence="2" type="ORF">F511_33744</name>
</gene>
<proteinExistence type="predicted"/>
<name>A0A2Z7BQV4_9LAMI</name>
<feature type="region of interest" description="Disordered" evidence="1">
    <location>
        <begin position="249"/>
        <end position="270"/>
    </location>
</feature>
<protein>
    <submittedName>
        <fullName evidence="2">F-box/LRR-repeat protein-like</fullName>
    </submittedName>
</protein>
<dbReference type="EMBL" id="KV003957">
    <property type="protein sequence ID" value="KZV36008.1"/>
    <property type="molecule type" value="Genomic_DNA"/>
</dbReference>
<accession>A0A2Z7BQV4</accession>